<gene>
    <name evidence="2" type="ORF">D0Y65_011644</name>
</gene>
<proteinExistence type="predicted"/>
<dbReference type="Proteomes" id="UP000289340">
    <property type="component" value="Chromosome 5"/>
</dbReference>
<evidence type="ECO:0000313" key="2">
    <source>
        <dbReference type="EMBL" id="RZC11532.1"/>
    </source>
</evidence>
<evidence type="ECO:0000313" key="3">
    <source>
        <dbReference type="Proteomes" id="UP000289340"/>
    </source>
</evidence>
<dbReference type="AlphaFoldDB" id="A0A445KL08"/>
<dbReference type="InterPro" id="IPR043502">
    <property type="entry name" value="DNA/RNA_pol_sf"/>
</dbReference>
<dbReference type="SUPFAM" id="SSF56672">
    <property type="entry name" value="DNA/RNA polymerases"/>
    <property type="match status" value="1"/>
</dbReference>
<keyword evidence="2" id="KW-0808">Transferase</keyword>
<keyword evidence="2" id="KW-0548">Nucleotidyltransferase</keyword>
<dbReference type="Pfam" id="PF00078">
    <property type="entry name" value="RVT_1"/>
    <property type="match status" value="1"/>
</dbReference>
<reference evidence="2 3" key="1">
    <citation type="submission" date="2018-09" db="EMBL/GenBank/DDBJ databases">
        <title>A high-quality reference genome of wild soybean provides a powerful tool to mine soybean genomes.</title>
        <authorList>
            <person name="Xie M."/>
            <person name="Chung C.Y.L."/>
            <person name="Li M.-W."/>
            <person name="Wong F.-L."/>
            <person name="Chan T.-F."/>
            <person name="Lam H.-M."/>
        </authorList>
    </citation>
    <scope>NUCLEOTIDE SEQUENCE [LARGE SCALE GENOMIC DNA]</scope>
    <source>
        <strain evidence="3">cv. W05</strain>
        <tissue evidence="2">Hypocotyl of etiolated seedlings</tissue>
    </source>
</reference>
<dbReference type="InterPro" id="IPR000477">
    <property type="entry name" value="RT_dom"/>
</dbReference>
<evidence type="ECO:0000259" key="1">
    <source>
        <dbReference type="PROSITE" id="PS50878"/>
    </source>
</evidence>
<dbReference type="InterPro" id="IPR026960">
    <property type="entry name" value="RVT-Znf"/>
</dbReference>
<keyword evidence="3" id="KW-1185">Reference proteome</keyword>
<keyword evidence="2" id="KW-0695">RNA-directed DNA polymerase</keyword>
<accession>A0A445KL08</accession>
<dbReference type="GO" id="GO:0003964">
    <property type="term" value="F:RNA-directed DNA polymerase activity"/>
    <property type="evidence" value="ECO:0007669"/>
    <property type="project" value="UniProtKB-KW"/>
</dbReference>
<comment type="caution">
    <text evidence="2">The sequence shown here is derived from an EMBL/GenBank/DDBJ whole genome shotgun (WGS) entry which is preliminary data.</text>
</comment>
<dbReference type="PANTHER" id="PTHR46890">
    <property type="entry name" value="NON-LTR RETROLELEMENT REVERSE TRANSCRIPTASE-LIKE PROTEIN-RELATED"/>
    <property type="match status" value="1"/>
</dbReference>
<sequence>MHENLTFIFIDQPTNCRYICKEWEIRIEIDTNVKREEVEKLVNDFMAGEKGNKMRQKIVELKKKAKEATTPSGCSFMNLGKFIKEPKQLLDFALNILASDSRSSSVPFAVVLKHHNDPLLIISGTNQGCREISLLQQQQGMHNQLGMSSSGSQGLHMLQSEATNVGGNATIGTGGGFPDFVCIGSGKQDIGISGLRILGCGELHGILIVLDIPLREWVAITVIQTLRIMDWWLKDKGFQNLVKLEWGNYHPQGWGGLVLKQKIKFIKQRIRQWSISQGHISTRKVLNLKRELKALENAYAVESMLRQKARVRWLKEGDNNSNYFHRLINHRRRQNAIQGLFINGMWVHDPSSVKNVALHYFKSRFAEENTSRPTLDGVQFPSLPTREKESLVARFSEVEIKSAVWDCGSNASFIALIPKIKDPQSLNDYRPISLIGCVYKIVAKILAKRLALVLPHFIDERQTTFMKGRHILHGVLIANEVIVEAKLRKKPCMVFKVDFEKAYDSVSWGFLDYMLMRMGFCERWRKWINVCMSSATISILINGSPSQEFVPKRGLRQGDPLAPLLFNIVVEGLTGLMRSAVAKNLFSSYHVGNKKEEINILQYADDTLFFGAATNDNVRVLKCILKCFELVFGLKINYNKSQFGCLGVSSKCRMGFCLKWRKWINACNQSATISILINGNPTKEFVPTRGLYRSYLVGKQKVPVNILQYADDTVFMGEALWDNVIVLKAMLRGFEMASRLKINFSKSNVGIFGDDINWVHDAAHFLKCRQMETLFHYLGIPIVAKPSSCLVREPLIKKFEAKLSKWNQKFLSMTVPSMGSFCESGWEWSFSWRRNLFDNEIGRASEFIDQTAAISPSASLKDSWHLWNIKIPPRALVLAWRLLWDRLPTKDNLIRRHVTNENDLCPFCQNKAESATHLFFLCHKVVPLWWEFNSWVKEPRVFHCRPMDNFLQHSPMAGLKDTNTRWKIWWIAATTSIWKLRNDIIFNNHPFVISNLVDNTIFLSWSWMRGWEKDFNVPFHQWRSYLLWLLVVLLDPIELQCALLKEMGLTYREDANKVKGLILDTENRDDMMAAERGIKKDQ</sequence>
<name>A0A445KL08_GLYSO</name>
<dbReference type="PROSITE" id="PS50878">
    <property type="entry name" value="RT_POL"/>
    <property type="match status" value="1"/>
</dbReference>
<dbReference type="PANTHER" id="PTHR46890:SF50">
    <property type="entry name" value="RNA-DIRECTED DNA POLYMERASE, EUKARYOTA, REVERSE TRANSCRIPTASE ZINC-BINDING DOMAIN PROTEIN-RELATED"/>
    <property type="match status" value="1"/>
</dbReference>
<dbReference type="InterPro" id="IPR052343">
    <property type="entry name" value="Retrotransposon-Effector_Assoc"/>
</dbReference>
<protein>
    <submittedName>
        <fullName evidence="2">LINE-1 reverse transcriptase-like</fullName>
    </submittedName>
</protein>
<dbReference type="Gene3D" id="3.40.50.2000">
    <property type="entry name" value="Glycogen Phosphorylase B"/>
    <property type="match status" value="2"/>
</dbReference>
<organism evidence="2 3">
    <name type="scientific">Glycine soja</name>
    <name type="common">Wild soybean</name>
    <dbReference type="NCBI Taxonomy" id="3848"/>
    <lineage>
        <taxon>Eukaryota</taxon>
        <taxon>Viridiplantae</taxon>
        <taxon>Streptophyta</taxon>
        <taxon>Embryophyta</taxon>
        <taxon>Tracheophyta</taxon>
        <taxon>Spermatophyta</taxon>
        <taxon>Magnoliopsida</taxon>
        <taxon>eudicotyledons</taxon>
        <taxon>Gunneridae</taxon>
        <taxon>Pentapetalae</taxon>
        <taxon>rosids</taxon>
        <taxon>fabids</taxon>
        <taxon>Fabales</taxon>
        <taxon>Fabaceae</taxon>
        <taxon>Papilionoideae</taxon>
        <taxon>50 kb inversion clade</taxon>
        <taxon>NPAAA clade</taxon>
        <taxon>indigoferoid/millettioid clade</taxon>
        <taxon>Phaseoleae</taxon>
        <taxon>Glycine</taxon>
        <taxon>Glycine subgen. Soja</taxon>
    </lineage>
</organism>
<dbReference type="EMBL" id="QZWG01000005">
    <property type="protein sequence ID" value="RZC11532.1"/>
    <property type="molecule type" value="Genomic_DNA"/>
</dbReference>
<dbReference type="CDD" id="cd01650">
    <property type="entry name" value="RT_nLTR_like"/>
    <property type="match status" value="1"/>
</dbReference>
<feature type="domain" description="Reverse transcriptase" evidence="1">
    <location>
        <begin position="398"/>
        <end position="658"/>
    </location>
</feature>
<dbReference type="SUPFAM" id="SSF53756">
    <property type="entry name" value="UDP-Glycosyltransferase/glycogen phosphorylase"/>
    <property type="match status" value="1"/>
</dbReference>
<dbReference type="Pfam" id="PF13966">
    <property type="entry name" value="zf-RVT"/>
    <property type="match status" value="1"/>
</dbReference>